<keyword evidence="1" id="KW-1133">Transmembrane helix</keyword>
<keyword evidence="1" id="KW-0472">Membrane</keyword>
<organism evidence="2 3">
    <name type="scientific">Kitasatospora atroaurantiaca</name>
    <dbReference type="NCBI Taxonomy" id="285545"/>
    <lineage>
        <taxon>Bacteria</taxon>
        <taxon>Bacillati</taxon>
        <taxon>Actinomycetota</taxon>
        <taxon>Actinomycetes</taxon>
        <taxon>Kitasatosporales</taxon>
        <taxon>Streptomycetaceae</taxon>
        <taxon>Kitasatospora</taxon>
    </lineage>
</organism>
<evidence type="ECO:0000256" key="1">
    <source>
        <dbReference type="SAM" id="Phobius"/>
    </source>
</evidence>
<name>A0A561EKF6_9ACTN</name>
<feature type="transmembrane region" description="Helical" evidence="1">
    <location>
        <begin position="229"/>
        <end position="249"/>
    </location>
</feature>
<proteinExistence type="predicted"/>
<dbReference type="Proteomes" id="UP000318416">
    <property type="component" value="Unassembled WGS sequence"/>
</dbReference>
<dbReference type="Pfam" id="PF13803">
    <property type="entry name" value="DUF4184"/>
    <property type="match status" value="1"/>
</dbReference>
<accession>A0A561EKF6</accession>
<dbReference type="RefSeq" id="WP_145788017.1">
    <property type="nucleotide sequence ID" value="NZ_BAAABR010000082.1"/>
</dbReference>
<dbReference type="InterPro" id="IPR025238">
    <property type="entry name" value="DUF4184"/>
</dbReference>
<gene>
    <name evidence="2" type="ORF">FB465_1069</name>
</gene>
<reference evidence="2 3" key="1">
    <citation type="submission" date="2019-06" db="EMBL/GenBank/DDBJ databases">
        <title>Sequencing the genomes of 1000 actinobacteria strains.</title>
        <authorList>
            <person name="Klenk H.-P."/>
        </authorList>
    </citation>
    <scope>NUCLEOTIDE SEQUENCE [LARGE SCALE GENOMIC DNA]</scope>
    <source>
        <strain evidence="2 3">DSM 41649</strain>
    </source>
</reference>
<dbReference type="EMBL" id="VIVR01000001">
    <property type="protein sequence ID" value="TWE16108.1"/>
    <property type="molecule type" value="Genomic_DNA"/>
</dbReference>
<protein>
    <submittedName>
        <fullName evidence="2">Uncharacterized protein DUF4184</fullName>
    </submittedName>
</protein>
<evidence type="ECO:0000313" key="2">
    <source>
        <dbReference type="EMBL" id="TWE16108.1"/>
    </source>
</evidence>
<dbReference type="OrthoDB" id="8481923at2"/>
<dbReference type="AlphaFoldDB" id="A0A561EKF6"/>
<keyword evidence="1" id="KW-0812">Transmembrane</keyword>
<sequence>MPFTLSHPAAVLPLLRGAAGRGPLIASALVAGAMAPDLPYFADSLLPGSYRHGAVTHRWWAVPTVDVAIAGGLVAAWHGWVRAPLLALLPGRWAAAAEAVTAPSGRGDGSPAWFAVSAAVGAATHVGWDSFTHEDRAGVRAFPVLNRPLAGVPLHTVLQYASSAVALGYVARYAVRVAAEADTARPPGTHRPHPAVRRAGVAAMAGATAAGAAHRLTRSDRERIAEFCFGGGAGLAVGAVAYATTARLFRTVSRRRRHASA</sequence>
<comment type="caution">
    <text evidence="2">The sequence shown here is derived from an EMBL/GenBank/DDBJ whole genome shotgun (WGS) entry which is preliminary data.</text>
</comment>
<keyword evidence="3" id="KW-1185">Reference proteome</keyword>
<evidence type="ECO:0000313" key="3">
    <source>
        <dbReference type="Proteomes" id="UP000318416"/>
    </source>
</evidence>